<dbReference type="Pfam" id="PF07681">
    <property type="entry name" value="DoxX"/>
    <property type="match status" value="1"/>
</dbReference>
<comment type="caution">
    <text evidence="6">The sequence shown here is derived from an EMBL/GenBank/DDBJ whole genome shotgun (WGS) entry which is preliminary data.</text>
</comment>
<evidence type="ECO:0000256" key="4">
    <source>
        <dbReference type="ARBA" id="ARBA00023136"/>
    </source>
</evidence>
<keyword evidence="3 5" id="KW-1133">Transmembrane helix</keyword>
<keyword evidence="2 5" id="KW-0812">Transmembrane</keyword>
<evidence type="ECO:0000256" key="3">
    <source>
        <dbReference type="ARBA" id="ARBA00022989"/>
    </source>
</evidence>
<dbReference type="InterPro" id="IPR032808">
    <property type="entry name" value="DoxX"/>
</dbReference>
<keyword evidence="4 5" id="KW-0472">Membrane</keyword>
<protein>
    <submittedName>
        <fullName evidence="6">DoxX family protein</fullName>
    </submittedName>
</protein>
<reference evidence="6 7" key="1">
    <citation type="submission" date="2019-01" db="EMBL/GenBank/DDBJ databases">
        <title>Agromyces.</title>
        <authorList>
            <person name="Li J."/>
        </authorList>
    </citation>
    <scope>NUCLEOTIDE SEQUENCE [LARGE SCALE GENOMIC DNA]</scope>
    <source>
        <strain evidence="6 7">DSM 15934</strain>
    </source>
</reference>
<dbReference type="OrthoDB" id="265224at2"/>
<feature type="transmembrane region" description="Helical" evidence="5">
    <location>
        <begin position="78"/>
        <end position="100"/>
    </location>
</feature>
<dbReference type="RefSeq" id="WP_129521068.1">
    <property type="nucleotide sequence ID" value="NZ_SDPN01000020.1"/>
</dbReference>
<organism evidence="6 7">
    <name type="scientific">Agromyces albus</name>
    <dbReference type="NCBI Taxonomy" id="205332"/>
    <lineage>
        <taxon>Bacteria</taxon>
        <taxon>Bacillati</taxon>
        <taxon>Actinomycetota</taxon>
        <taxon>Actinomycetes</taxon>
        <taxon>Micrococcales</taxon>
        <taxon>Microbacteriaceae</taxon>
        <taxon>Agromyces</taxon>
    </lineage>
</organism>
<keyword evidence="7" id="KW-1185">Reference proteome</keyword>
<dbReference type="EMBL" id="SDPN01000020">
    <property type="protein sequence ID" value="RXZ69559.1"/>
    <property type="molecule type" value="Genomic_DNA"/>
</dbReference>
<evidence type="ECO:0000256" key="5">
    <source>
        <dbReference type="SAM" id="Phobius"/>
    </source>
</evidence>
<evidence type="ECO:0000313" key="6">
    <source>
        <dbReference type="EMBL" id="RXZ69559.1"/>
    </source>
</evidence>
<evidence type="ECO:0000256" key="1">
    <source>
        <dbReference type="ARBA" id="ARBA00004141"/>
    </source>
</evidence>
<evidence type="ECO:0000313" key="7">
    <source>
        <dbReference type="Proteomes" id="UP000293865"/>
    </source>
</evidence>
<feature type="transmembrane region" description="Helical" evidence="5">
    <location>
        <begin position="48"/>
        <end position="66"/>
    </location>
</feature>
<gene>
    <name evidence="6" type="ORF">ESP51_11620</name>
</gene>
<sequence>MSSISAPTPGLQPVGTRPAPIGRIALLERVHSAEAMLKSLLERWSAHALRIALGTVFVVFGVLKFFPGVSPVESLVTATWGVLTFGIVGGQLALVLTAAIETVAGLALISGVFARFGLVMLAVAFVGIFSPLVFFPAELFADGGPTLLGQYVLKNIVLVAAALVVASRVLHGPSRSSRPSR</sequence>
<dbReference type="AlphaFoldDB" id="A0A4Q2KX39"/>
<name>A0A4Q2KX39_9MICO</name>
<feature type="transmembrane region" description="Helical" evidence="5">
    <location>
        <begin position="152"/>
        <end position="171"/>
    </location>
</feature>
<proteinExistence type="predicted"/>
<dbReference type="GO" id="GO:0016020">
    <property type="term" value="C:membrane"/>
    <property type="evidence" value="ECO:0007669"/>
    <property type="project" value="UniProtKB-SubCell"/>
</dbReference>
<feature type="transmembrane region" description="Helical" evidence="5">
    <location>
        <begin position="112"/>
        <end position="132"/>
    </location>
</feature>
<accession>A0A4Q2KX39</accession>
<dbReference type="Proteomes" id="UP000293865">
    <property type="component" value="Unassembled WGS sequence"/>
</dbReference>
<evidence type="ECO:0000256" key="2">
    <source>
        <dbReference type="ARBA" id="ARBA00022692"/>
    </source>
</evidence>
<comment type="subcellular location">
    <subcellularLocation>
        <location evidence="1">Membrane</location>
        <topology evidence="1">Multi-pass membrane protein</topology>
    </subcellularLocation>
</comment>